<keyword evidence="3" id="KW-1185">Reference proteome</keyword>
<organism evidence="2 3">
    <name type="scientific">Ophiocordyceps polyrhachis-furcata BCC 54312</name>
    <dbReference type="NCBI Taxonomy" id="1330021"/>
    <lineage>
        <taxon>Eukaryota</taxon>
        <taxon>Fungi</taxon>
        <taxon>Dikarya</taxon>
        <taxon>Ascomycota</taxon>
        <taxon>Pezizomycotina</taxon>
        <taxon>Sordariomycetes</taxon>
        <taxon>Hypocreomycetidae</taxon>
        <taxon>Hypocreales</taxon>
        <taxon>Ophiocordycipitaceae</taxon>
        <taxon>Ophiocordyceps</taxon>
    </lineage>
</organism>
<feature type="compositionally biased region" description="Low complexity" evidence="1">
    <location>
        <begin position="96"/>
        <end position="122"/>
    </location>
</feature>
<feature type="region of interest" description="Disordered" evidence="1">
    <location>
        <begin position="35"/>
        <end position="70"/>
    </location>
</feature>
<comment type="caution">
    <text evidence="2">The sequence shown here is derived from an EMBL/GenBank/DDBJ whole genome shotgun (WGS) entry which is preliminary data.</text>
</comment>
<dbReference type="AlphaFoldDB" id="A0A367LNM7"/>
<feature type="region of interest" description="Disordered" evidence="1">
    <location>
        <begin position="92"/>
        <end position="122"/>
    </location>
</feature>
<reference evidence="2 3" key="1">
    <citation type="journal article" date="2015" name="BMC Genomics">
        <title>Insights from the genome of Ophiocordyceps polyrhachis-furcata to pathogenicity and host specificity in insect fungi.</title>
        <authorList>
            <person name="Wichadakul D."/>
            <person name="Kobmoo N."/>
            <person name="Ingsriswang S."/>
            <person name="Tangphatsornruang S."/>
            <person name="Chantasingh D."/>
            <person name="Luangsa-ard J.J."/>
            <person name="Eurwilaichitr L."/>
        </authorList>
    </citation>
    <scope>NUCLEOTIDE SEQUENCE [LARGE SCALE GENOMIC DNA]</scope>
    <source>
        <strain evidence="2 3">BCC 54312</strain>
    </source>
</reference>
<protein>
    <submittedName>
        <fullName evidence="2">Uncharacterized protein</fullName>
    </submittedName>
</protein>
<dbReference type="Proteomes" id="UP000253664">
    <property type="component" value="Unassembled WGS sequence"/>
</dbReference>
<dbReference type="EMBL" id="LKCN02000001">
    <property type="protein sequence ID" value="RCI16043.1"/>
    <property type="molecule type" value="Genomic_DNA"/>
</dbReference>
<name>A0A367LNM7_9HYPO</name>
<evidence type="ECO:0000313" key="2">
    <source>
        <dbReference type="EMBL" id="RCI16043.1"/>
    </source>
</evidence>
<sequence length="122" mass="13258">MRGEGEEGNGDFRKRAFAEGKKTLFLLSSATAHESGEYMDMGARASSRQGKLKPNQPSPALSLPEVPKPPSLPSLSIFIFILPRINRRAEDNDNDLSLSRSLALSPSPSPSPSRSRSPQHIS</sequence>
<evidence type="ECO:0000313" key="3">
    <source>
        <dbReference type="Proteomes" id="UP000253664"/>
    </source>
</evidence>
<proteinExistence type="predicted"/>
<gene>
    <name evidence="2" type="ORF">L249_2315</name>
</gene>
<accession>A0A367LNM7</accession>
<evidence type="ECO:0000256" key="1">
    <source>
        <dbReference type="SAM" id="MobiDB-lite"/>
    </source>
</evidence>